<dbReference type="Proteomes" id="UP000265120">
    <property type="component" value="Chromosome 20"/>
</dbReference>
<reference evidence="1 2" key="1">
    <citation type="journal article" date="2014" name="Nat. Genet.">
        <title>Whole-genome sequence of a flatfish provides insights into ZW sex chromosome evolution and adaptation to a benthic lifestyle.</title>
        <authorList>
            <person name="Chen S."/>
            <person name="Zhang G."/>
            <person name="Shao C."/>
            <person name="Huang Q."/>
            <person name="Liu G."/>
            <person name="Zhang P."/>
            <person name="Song W."/>
            <person name="An N."/>
            <person name="Chalopin D."/>
            <person name="Volff J.N."/>
            <person name="Hong Y."/>
            <person name="Li Q."/>
            <person name="Sha Z."/>
            <person name="Zhou H."/>
            <person name="Xie M."/>
            <person name="Yu Q."/>
            <person name="Liu Y."/>
            <person name="Xiang H."/>
            <person name="Wang N."/>
            <person name="Wu K."/>
            <person name="Yang C."/>
            <person name="Zhou Q."/>
            <person name="Liao X."/>
            <person name="Yang L."/>
            <person name="Hu Q."/>
            <person name="Zhang J."/>
            <person name="Meng L."/>
            <person name="Jin L."/>
            <person name="Tian Y."/>
            <person name="Lian J."/>
            <person name="Yang J."/>
            <person name="Miao G."/>
            <person name="Liu S."/>
            <person name="Liang Z."/>
            <person name="Yan F."/>
            <person name="Li Y."/>
            <person name="Sun B."/>
            <person name="Zhang H."/>
            <person name="Zhang J."/>
            <person name="Zhu Y."/>
            <person name="Du M."/>
            <person name="Zhao Y."/>
            <person name="Schartl M."/>
            <person name="Tang Q."/>
            <person name="Wang J."/>
        </authorList>
    </citation>
    <scope>NUCLEOTIDE SEQUENCE</scope>
</reference>
<evidence type="ECO:0000313" key="1">
    <source>
        <dbReference type="Ensembl" id="ENSCSEP00000021764.1"/>
    </source>
</evidence>
<sequence>VSCLKSTNVLVLFGIYLQSSVFCKLLNLSYLQIRLGITALWEDTKDLNKISFSSDKIGLKTAVAVGEDAIKLYYYPQGRNQSHGTEQCDYCCREILSEYTNKKKVHKLLTIR</sequence>
<organism evidence="1 2">
    <name type="scientific">Cynoglossus semilaevis</name>
    <name type="common">Tongue sole</name>
    <dbReference type="NCBI Taxonomy" id="244447"/>
    <lineage>
        <taxon>Eukaryota</taxon>
        <taxon>Metazoa</taxon>
        <taxon>Chordata</taxon>
        <taxon>Craniata</taxon>
        <taxon>Vertebrata</taxon>
        <taxon>Euteleostomi</taxon>
        <taxon>Actinopterygii</taxon>
        <taxon>Neopterygii</taxon>
        <taxon>Teleostei</taxon>
        <taxon>Neoteleostei</taxon>
        <taxon>Acanthomorphata</taxon>
        <taxon>Carangaria</taxon>
        <taxon>Pleuronectiformes</taxon>
        <taxon>Pleuronectoidei</taxon>
        <taxon>Cynoglossidae</taxon>
        <taxon>Cynoglossinae</taxon>
        <taxon>Cynoglossus</taxon>
    </lineage>
</organism>
<keyword evidence="2" id="KW-1185">Reference proteome</keyword>
<name>A0A3P8W558_CYNSE</name>
<dbReference type="Ensembl" id="ENSCSET00000022041.1">
    <property type="protein sequence ID" value="ENSCSEP00000021764.1"/>
    <property type="gene ID" value="ENSCSEG00000013873.1"/>
</dbReference>
<reference evidence="1" key="3">
    <citation type="submission" date="2025-09" db="UniProtKB">
        <authorList>
            <consortium name="Ensembl"/>
        </authorList>
    </citation>
    <scope>IDENTIFICATION</scope>
</reference>
<evidence type="ECO:0000313" key="2">
    <source>
        <dbReference type="Proteomes" id="UP000265120"/>
    </source>
</evidence>
<reference evidence="1" key="2">
    <citation type="submission" date="2025-08" db="UniProtKB">
        <authorList>
            <consortium name="Ensembl"/>
        </authorList>
    </citation>
    <scope>IDENTIFICATION</scope>
</reference>
<dbReference type="AlphaFoldDB" id="A0A3P8W558"/>
<protein>
    <submittedName>
        <fullName evidence="1">YES proto-oncogene 1, Src family tyrosine kinase</fullName>
    </submittedName>
</protein>
<accession>A0A3P8W558</accession>
<proteinExistence type="predicted"/>
<dbReference type="GeneTree" id="ENSGT00940000154920"/>